<dbReference type="Proteomes" id="UP001420932">
    <property type="component" value="Unassembled WGS sequence"/>
</dbReference>
<sequence>MSQTLPFAHNKYDKVDKEIRVISERLEEPQIDSEEDQPLVLVKPLTLPSIFITPYKWMEVNEYSQIFYTADTFDLDDHDATNSFVLEVSNELLNLTEGVHVLLPKAIDALFVVDISKGEGIM</sequence>
<gene>
    <name evidence="1" type="ORF">Syun_002095</name>
</gene>
<name>A0AAP0LFX1_9MAGN</name>
<keyword evidence="2" id="KW-1185">Reference proteome</keyword>
<accession>A0AAP0LFX1</accession>
<dbReference type="AlphaFoldDB" id="A0AAP0LFX1"/>
<proteinExistence type="predicted"/>
<comment type="caution">
    <text evidence="1">The sequence shown here is derived from an EMBL/GenBank/DDBJ whole genome shotgun (WGS) entry which is preliminary data.</text>
</comment>
<evidence type="ECO:0000313" key="1">
    <source>
        <dbReference type="EMBL" id="KAK9169955.1"/>
    </source>
</evidence>
<dbReference type="EMBL" id="JBBNAF010000001">
    <property type="protein sequence ID" value="KAK9169955.1"/>
    <property type="molecule type" value="Genomic_DNA"/>
</dbReference>
<reference evidence="1 2" key="1">
    <citation type="submission" date="2024-01" db="EMBL/GenBank/DDBJ databases">
        <title>Genome assemblies of Stephania.</title>
        <authorList>
            <person name="Yang L."/>
        </authorList>
    </citation>
    <scope>NUCLEOTIDE SEQUENCE [LARGE SCALE GENOMIC DNA]</scope>
    <source>
        <strain evidence="1">YNDBR</strain>
        <tissue evidence="1">Leaf</tissue>
    </source>
</reference>
<organism evidence="1 2">
    <name type="scientific">Stephania yunnanensis</name>
    <dbReference type="NCBI Taxonomy" id="152371"/>
    <lineage>
        <taxon>Eukaryota</taxon>
        <taxon>Viridiplantae</taxon>
        <taxon>Streptophyta</taxon>
        <taxon>Embryophyta</taxon>
        <taxon>Tracheophyta</taxon>
        <taxon>Spermatophyta</taxon>
        <taxon>Magnoliopsida</taxon>
        <taxon>Ranunculales</taxon>
        <taxon>Menispermaceae</taxon>
        <taxon>Menispermoideae</taxon>
        <taxon>Cissampelideae</taxon>
        <taxon>Stephania</taxon>
    </lineage>
</organism>
<evidence type="ECO:0000313" key="2">
    <source>
        <dbReference type="Proteomes" id="UP001420932"/>
    </source>
</evidence>
<protein>
    <submittedName>
        <fullName evidence="1">Uncharacterized protein</fullName>
    </submittedName>
</protein>